<dbReference type="CDD" id="cd19079">
    <property type="entry name" value="AKR_EcYajO-like"/>
    <property type="match status" value="1"/>
</dbReference>
<dbReference type="GO" id="GO:0016491">
    <property type="term" value="F:oxidoreductase activity"/>
    <property type="evidence" value="ECO:0007669"/>
    <property type="project" value="UniProtKB-KW"/>
</dbReference>
<dbReference type="RefSeq" id="WP_358633886.1">
    <property type="nucleotide sequence ID" value="NZ_JBFAEV010000005.1"/>
</dbReference>
<dbReference type="Pfam" id="PF00248">
    <property type="entry name" value="Aldo_ket_red"/>
    <property type="match status" value="1"/>
</dbReference>
<gene>
    <name evidence="3" type="ORF">ACI2L5_08395</name>
</gene>
<protein>
    <submittedName>
        <fullName evidence="3">Aldo/keto reductase</fullName>
        <ecNumber evidence="3">1.1.1.-</ecNumber>
    </submittedName>
</protein>
<proteinExistence type="predicted"/>
<dbReference type="PANTHER" id="PTHR43364">
    <property type="entry name" value="NADH-SPECIFIC METHYLGLYOXAL REDUCTASE-RELATED"/>
    <property type="match status" value="1"/>
</dbReference>
<dbReference type="Gene3D" id="3.20.20.100">
    <property type="entry name" value="NADP-dependent oxidoreductase domain"/>
    <property type="match status" value="1"/>
</dbReference>
<name>A0ABW8LG99_9ACTN</name>
<comment type="caution">
    <text evidence="3">The sequence shown here is derived from an EMBL/GenBank/DDBJ whole genome shotgun (WGS) entry which is preliminary data.</text>
</comment>
<dbReference type="SUPFAM" id="SSF51430">
    <property type="entry name" value="NAD(P)-linked oxidoreductase"/>
    <property type="match status" value="1"/>
</dbReference>
<dbReference type="EMBL" id="JBJDQH010000003">
    <property type="protein sequence ID" value="MFK4264950.1"/>
    <property type="molecule type" value="Genomic_DNA"/>
</dbReference>
<keyword evidence="1 3" id="KW-0560">Oxidoreductase</keyword>
<dbReference type="Proteomes" id="UP001620295">
    <property type="component" value="Unassembled WGS sequence"/>
</dbReference>
<reference evidence="3 4" key="1">
    <citation type="submission" date="2024-11" db="EMBL/GenBank/DDBJ databases">
        <title>The Natural Products Discovery Center: Release of the First 8490 Sequenced Strains for Exploring Actinobacteria Biosynthetic Diversity.</title>
        <authorList>
            <person name="Kalkreuter E."/>
            <person name="Kautsar S.A."/>
            <person name="Yang D."/>
            <person name="Bader C.D."/>
            <person name="Teijaro C.N."/>
            <person name="Fluegel L."/>
            <person name="Davis C.M."/>
            <person name="Simpson J.R."/>
            <person name="Lauterbach L."/>
            <person name="Steele A.D."/>
            <person name="Gui C."/>
            <person name="Meng S."/>
            <person name="Li G."/>
            <person name="Viehrig K."/>
            <person name="Ye F."/>
            <person name="Su P."/>
            <person name="Kiefer A.F."/>
            <person name="Nichols A."/>
            <person name="Cepeda A.J."/>
            <person name="Yan W."/>
            <person name="Fan B."/>
            <person name="Jiang Y."/>
            <person name="Adhikari A."/>
            <person name="Zheng C.-J."/>
            <person name="Schuster L."/>
            <person name="Cowan T.M."/>
            <person name="Smanski M.J."/>
            <person name="Chevrette M.G."/>
            <person name="De Carvalho L.P.S."/>
            <person name="Shen B."/>
        </authorList>
    </citation>
    <scope>NUCLEOTIDE SEQUENCE [LARGE SCALE GENOMIC DNA]</scope>
    <source>
        <strain evidence="3 4">NPDC020863</strain>
    </source>
</reference>
<sequence>MEYARLGQSGIKVSRICLGMMSYGDPEHRPWQLDIDAARPIVRRAVESGVTFFDTADMYSNGRSEEVTGELLRELFAGRDDYVLATKVYMPMGSGPNDRGLSRKHIMASIDASLRRLGTDHVDLYQIHRWDPETPIEETMEALHDVVRAGKARYIGASSMFAWQFAKAQHTAAAAGWTRFISMQNHYNLLYREEEREMNPFCLDQGVGVIPWSPLARGLLTGTRGRDRTGTTTRAGDDTLVERWYADAEFDIVDATRAVAEERGVSPAQIALAWLLGRPAVTAPIVGATKVGHLEDAVAAVELRLDEQEVARLEAPYRPRPIMGHG</sequence>
<organism evidence="3 4">
    <name type="scientific">Streptomyces milbemycinicus</name>
    <dbReference type="NCBI Taxonomy" id="476552"/>
    <lineage>
        <taxon>Bacteria</taxon>
        <taxon>Bacillati</taxon>
        <taxon>Actinomycetota</taxon>
        <taxon>Actinomycetes</taxon>
        <taxon>Kitasatosporales</taxon>
        <taxon>Streptomycetaceae</taxon>
        <taxon>Streptomyces</taxon>
    </lineage>
</organism>
<feature type="domain" description="NADP-dependent oxidoreductase" evidence="2">
    <location>
        <begin position="15"/>
        <end position="315"/>
    </location>
</feature>
<evidence type="ECO:0000313" key="3">
    <source>
        <dbReference type="EMBL" id="MFK4264950.1"/>
    </source>
</evidence>
<evidence type="ECO:0000259" key="2">
    <source>
        <dbReference type="Pfam" id="PF00248"/>
    </source>
</evidence>
<dbReference type="InterPro" id="IPR050523">
    <property type="entry name" value="AKR_Detox_Biosynth"/>
</dbReference>
<keyword evidence="4" id="KW-1185">Reference proteome</keyword>
<dbReference type="PANTHER" id="PTHR43364:SF4">
    <property type="entry name" value="NAD(P)-LINKED OXIDOREDUCTASE SUPERFAMILY PROTEIN"/>
    <property type="match status" value="1"/>
</dbReference>
<evidence type="ECO:0000313" key="4">
    <source>
        <dbReference type="Proteomes" id="UP001620295"/>
    </source>
</evidence>
<dbReference type="InterPro" id="IPR036812">
    <property type="entry name" value="NAD(P)_OxRdtase_dom_sf"/>
</dbReference>
<dbReference type="InterPro" id="IPR023210">
    <property type="entry name" value="NADP_OxRdtase_dom"/>
</dbReference>
<evidence type="ECO:0000256" key="1">
    <source>
        <dbReference type="ARBA" id="ARBA00023002"/>
    </source>
</evidence>
<accession>A0ABW8LG99</accession>
<dbReference type="EC" id="1.1.1.-" evidence="3"/>